<dbReference type="CDD" id="cd00950">
    <property type="entry name" value="DHDPS"/>
    <property type="match status" value="1"/>
</dbReference>
<evidence type="ECO:0000256" key="8">
    <source>
        <dbReference type="ARBA" id="ARBA00023154"/>
    </source>
</evidence>
<keyword evidence="10 12" id="KW-0704">Schiff base</keyword>
<sequence length="303" mass="31954">MLKSEDLRGIFVPVVTPFSPDDSLDLQSYDRYAGSLLDHGIQGLVINGTTGEAPTVSWEEVRELVRRTKAVLAGKGRSIPVVVGTGTNDTRSTASRTEQAGALGADAALVVVPYYSRPSQAGIIEHFRRASRAGVPVIAYEVPSRTGVSLSADTAAAILELDGVVGLKDSSGGTELFAALKRMGVSKPVLCGDDKHFLAMLSLGAAGGIVASANLRTETFVETCRLIRDGHAARAASAFDSLAPLIELLFRDSNPAPLKWLLAQQGILASGALRLPLLPISEELQRQLAKELKPSASEIDGGR</sequence>
<comment type="similarity">
    <text evidence="3 12 13">Belongs to the DapA family.</text>
</comment>
<protein>
    <recommendedName>
        <fullName evidence="4 12">4-hydroxy-tetrahydrodipicolinate synthase</fullName>
        <shortName evidence="12">HTPA synthase</shortName>
        <ecNumber evidence="4 12">4.3.3.7</ecNumber>
    </recommendedName>
</protein>
<dbReference type="InterPro" id="IPR013785">
    <property type="entry name" value="Aldolase_TIM"/>
</dbReference>
<dbReference type="Pfam" id="PF00701">
    <property type="entry name" value="DHDPS"/>
    <property type="match status" value="1"/>
</dbReference>
<keyword evidence="9 12" id="KW-0456">Lyase</keyword>
<evidence type="ECO:0000256" key="4">
    <source>
        <dbReference type="ARBA" id="ARBA00012086"/>
    </source>
</evidence>
<dbReference type="NCBIfam" id="TIGR00674">
    <property type="entry name" value="dapA"/>
    <property type="match status" value="1"/>
</dbReference>
<name>A0ABW9XQB0_9BACL</name>
<feature type="binding site" evidence="12">
    <location>
        <position position="50"/>
    </location>
    <ligand>
        <name>pyruvate</name>
        <dbReference type="ChEBI" id="CHEBI:15361"/>
    </ligand>
</feature>
<keyword evidence="6 12" id="KW-0028">Amino-acid biosynthesis</keyword>
<keyword evidence="8 12" id="KW-0457">Lysine biosynthesis</keyword>
<evidence type="ECO:0000256" key="10">
    <source>
        <dbReference type="ARBA" id="ARBA00023270"/>
    </source>
</evidence>
<comment type="function">
    <text evidence="1 12">Catalyzes the condensation of (S)-aspartate-beta-semialdehyde [(S)-ASA] and pyruvate to 4-hydroxy-tetrahydrodipicolinate (HTPA).</text>
</comment>
<feature type="site" description="Part of a proton relay during catalysis" evidence="12">
    <location>
        <position position="115"/>
    </location>
</feature>
<evidence type="ECO:0000256" key="7">
    <source>
        <dbReference type="ARBA" id="ARBA00022915"/>
    </source>
</evidence>
<accession>A0ABW9XQB0</accession>
<evidence type="ECO:0000256" key="5">
    <source>
        <dbReference type="ARBA" id="ARBA00022490"/>
    </source>
</evidence>
<feature type="active site" description="Proton donor/acceptor" evidence="12">
    <location>
        <position position="140"/>
    </location>
</feature>
<dbReference type="InterPro" id="IPR005263">
    <property type="entry name" value="DapA"/>
</dbReference>
<feature type="binding site" evidence="12">
    <location>
        <position position="209"/>
    </location>
    <ligand>
        <name>pyruvate</name>
        <dbReference type="ChEBI" id="CHEBI:15361"/>
    </ligand>
</feature>
<evidence type="ECO:0000256" key="1">
    <source>
        <dbReference type="ARBA" id="ARBA00003294"/>
    </source>
</evidence>
<evidence type="ECO:0000256" key="13">
    <source>
        <dbReference type="PIRNR" id="PIRNR001365"/>
    </source>
</evidence>
<evidence type="ECO:0000256" key="9">
    <source>
        <dbReference type="ARBA" id="ARBA00023239"/>
    </source>
</evidence>
<dbReference type="PRINTS" id="PR00146">
    <property type="entry name" value="DHPICSNTHASE"/>
</dbReference>
<evidence type="ECO:0000256" key="2">
    <source>
        <dbReference type="ARBA" id="ARBA00005120"/>
    </source>
</evidence>
<organism evidence="14 15">
    <name type="scientific">Paenibacillus glycinis</name>
    <dbReference type="NCBI Taxonomy" id="2697035"/>
    <lineage>
        <taxon>Bacteria</taxon>
        <taxon>Bacillati</taxon>
        <taxon>Bacillota</taxon>
        <taxon>Bacilli</taxon>
        <taxon>Bacillales</taxon>
        <taxon>Paenibacillaceae</taxon>
        <taxon>Paenibacillus</taxon>
    </lineage>
</organism>
<dbReference type="Gene3D" id="3.20.20.70">
    <property type="entry name" value="Aldolase class I"/>
    <property type="match status" value="1"/>
</dbReference>
<keyword evidence="5 12" id="KW-0963">Cytoplasm</keyword>
<dbReference type="EMBL" id="JAAAMV010000007">
    <property type="protein sequence ID" value="NBD24596.1"/>
    <property type="molecule type" value="Genomic_DNA"/>
</dbReference>
<dbReference type="InterPro" id="IPR002220">
    <property type="entry name" value="DapA-like"/>
</dbReference>
<evidence type="ECO:0000313" key="14">
    <source>
        <dbReference type="EMBL" id="NBD24596.1"/>
    </source>
</evidence>
<feature type="site" description="Part of a proton relay during catalysis" evidence="12">
    <location>
        <position position="49"/>
    </location>
</feature>
<reference evidence="14 15" key="1">
    <citation type="submission" date="2020-01" db="EMBL/GenBank/DDBJ databases">
        <title>Paenibacillus soybeanensis sp. nov. isolated from the nodules of soybean (Glycine max(L.) Merr).</title>
        <authorList>
            <person name="Wang H."/>
        </authorList>
    </citation>
    <scope>NUCLEOTIDE SEQUENCE [LARGE SCALE GENOMIC DNA]</scope>
    <source>
        <strain evidence="14 15">T1</strain>
    </source>
</reference>
<dbReference type="InterPro" id="IPR020624">
    <property type="entry name" value="Schiff_base-form_aldolases_CS"/>
</dbReference>
<keyword evidence="15" id="KW-1185">Reference proteome</keyword>
<keyword evidence="7 12" id="KW-0220">Diaminopimelate biosynthesis</keyword>
<comment type="pathway">
    <text evidence="2 12">Amino-acid biosynthesis; L-lysine biosynthesis via DAP pathway; (S)-tetrahydrodipicolinate from L-aspartate: step 3/4.</text>
</comment>
<evidence type="ECO:0000256" key="11">
    <source>
        <dbReference type="ARBA" id="ARBA00047836"/>
    </source>
</evidence>
<evidence type="ECO:0000256" key="6">
    <source>
        <dbReference type="ARBA" id="ARBA00022605"/>
    </source>
</evidence>
<comment type="subunit">
    <text evidence="12">Homotetramer; dimer of dimers.</text>
</comment>
<gene>
    <name evidence="12 14" type="primary">dapA</name>
    <name evidence="14" type="ORF">GT019_12000</name>
</gene>
<dbReference type="PROSITE" id="PS00665">
    <property type="entry name" value="DHDPS_1"/>
    <property type="match status" value="1"/>
</dbReference>
<dbReference type="HAMAP" id="MF_00418">
    <property type="entry name" value="DapA"/>
    <property type="match status" value="1"/>
</dbReference>
<dbReference type="RefSeq" id="WP_161743388.1">
    <property type="nucleotide sequence ID" value="NZ_JAAAMV010000007.1"/>
</dbReference>
<comment type="caution">
    <text evidence="14">The sequence shown here is derived from an EMBL/GenBank/DDBJ whole genome shotgun (WGS) entry which is preliminary data.</text>
</comment>
<dbReference type="EC" id="4.3.3.7" evidence="4 12"/>
<evidence type="ECO:0000256" key="12">
    <source>
        <dbReference type="HAMAP-Rule" id="MF_00418"/>
    </source>
</evidence>
<comment type="catalytic activity">
    <reaction evidence="11 12">
        <text>L-aspartate 4-semialdehyde + pyruvate = (2S,4S)-4-hydroxy-2,3,4,5-tetrahydrodipicolinate + H2O + H(+)</text>
        <dbReference type="Rhea" id="RHEA:34171"/>
        <dbReference type="ChEBI" id="CHEBI:15361"/>
        <dbReference type="ChEBI" id="CHEBI:15377"/>
        <dbReference type="ChEBI" id="CHEBI:15378"/>
        <dbReference type="ChEBI" id="CHEBI:67139"/>
        <dbReference type="ChEBI" id="CHEBI:537519"/>
        <dbReference type="EC" id="4.3.3.7"/>
    </reaction>
</comment>
<dbReference type="PANTHER" id="PTHR12128">
    <property type="entry name" value="DIHYDRODIPICOLINATE SYNTHASE"/>
    <property type="match status" value="1"/>
</dbReference>
<evidence type="ECO:0000313" key="15">
    <source>
        <dbReference type="Proteomes" id="UP000665561"/>
    </source>
</evidence>
<proteinExistence type="inferred from homology"/>
<dbReference type="PANTHER" id="PTHR12128:SF66">
    <property type="entry name" value="4-HYDROXY-2-OXOGLUTARATE ALDOLASE, MITOCHONDRIAL"/>
    <property type="match status" value="1"/>
</dbReference>
<dbReference type="Proteomes" id="UP000665561">
    <property type="component" value="Unassembled WGS sequence"/>
</dbReference>
<comment type="caution">
    <text evidence="12">Was originally thought to be a dihydrodipicolinate synthase (DHDPS), catalyzing the condensation of (S)-aspartate-beta-semialdehyde [(S)-ASA] and pyruvate to dihydrodipicolinate (DHDP). However, it was shown in E.coli that the product of the enzymatic reaction is not dihydrodipicolinate but in fact (4S)-4-hydroxy-2,3,4,5-tetrahydro-(2S)-dipicolinic acid (HTPA), and that the consecutive dehydration reaction leading to DHDP is not spontaneous but catalyzed by DapB.</text>
</comment>
<feature type="active site" description="Schiff-base intermediate with substrate" evidence="12">
    <location>
        <position position="168"/>
    </location>
</feature>
<comment type="subcellular location">
    <subcellularLocation>
        <location evidence="12">Cytoplasm</location>
    </subcellularLocation>
</comment>
<dbReference type="GO" id="GO:0008840">
    <property type="term" value="F:4-hydroxy-tetrahydrodipicolinate synthase activity"/>
    <property type="evidence" value="ECO:0007669"/>
    <property type="project" value="UniProtKB-EC"/>
</dbReference>
<dbReference type="PIRSF" id="PIRSF001365">
    <property type="entry name" value="DHDPS"/>
    <property type="match status" value="1"/>
</dbReference>
<dbReference type="SUPFAM" id="SSF51569">
    <property type="entry name" value="Aldolase"/>
    <property type="match status" value="1"/>
</dbReference>
<dbReference type="SMART" id="SM01130">
    <property type="entry name" value="DHDPS"/>
    <property type="match status" value="1"/>
</dbReference>
<evidence type="ECO:0000256" key="3">
    <source>
        <dbReference type="ARBA" id="ARBA00007592"/>
    </source>
</evidence>